<evidence type="ECO:0000256" key="2">
    <source>
        <dbReference type="SAM" id="Phobius"/>
    </source>
</evidence>
<dbReference type="InterPro" id="IPR011990">
    <property type="entry name" value="TPR-like_helical_dom_sf"/>
</dbReference>
<dbReference type="InterPro" id="IPR006597">
    <property type="entry name" value="Sel1-like"/>
</dbReference>
<keyword evidence="2" id="KW-0472">Membrane</keyword>
<keyword evidence="5" id="KW-1185">Reference proteome</keyword>
<evidence type="ECO:0000313" key="4">
    <source>
        <dbReference type="EMBL" id="KAJ5066976.1"/>
    </source>
</evidence>
<dbReference type="Proteomes" id="UP001149090">
    <property type="component" value="Unassembled WGS sequence"/>
</dbReference>
<proteinExistence type="inferred from homology"/>
<dbReference type="OrthoDB" id="2384430at2759"/>
<feature type="transmembrane region" description="Helical" evidence="2">
    <location>
        <begin position="324"/>
        <end position="342"/>
    </location>
</feature>
<comment type="caution">
    <text evidence="4">The sequence shown here is derived from an EMBL/GenBank/DDBJ whole genome shotgun (WGS) entry which is preliminary data.</text>
</comment>
<organism evidence="4 5">
    <name type="scientific">Anaeramoeba ignava</name>
    <name type="common">Anaerobic marine amoeba</name>
    <dbReference type="NCBI Taxonomy" id="1746090"/>
    <lineage>
        <taxon>Eukaryota</taxon>
        <taxon>Metamonada</taxon>
        <taxon>Anaeramoebidae</taxon>
        <taxon>Anaeramoeba</taxon>
    </lineage>
</organism>
<dbReference type="Pfam" id="PF08238">
    <property type="entry name" value="Sel1"/>
    <property type="match status" value="4"/>
</dbReference>
<accession>A0A9Q0L6J3</accession>
<dbReference type="PROSITE" id="PS51203">
    <property type="entry name" value="CS"/>
    <property type="match status" value="1"/>
</dbReference>
<keyword evidence="2" id="KW-1133">Transmembrane helix</keyword>
<dbReference type="CDD" id="cd06467">
    <property type="entry name" value="p23_NUDC_like"/>
    <property type="match status" value="1"/>
</dbReference>
<dbReference type="Gene3D" id="1.25.40.10">
    <property type="entry name" value="Tetratricopeptide repeat domain"/>
    <property type="match status" value="1"/>
</dbReference>
<dbReference type="SUPFAM" id="SSF81901">
    <property type="entry name" value="HCP-like"/>
    <property type="match status" value="1"/>
</dbReference>
<dbReference type="PANTHER" id="PTHR11102">
    <property type="entry name" value="SEL-1-LIKE PROTEIN"/>
    <property type="match status" value="1"/>
</dbReference>
<keyword evidence="2" id="KW-0812">Transmembrane</keyword>
<gene>
    <name evidence="4" type="ORF">M0811_03320</name>
</gene>
<dbReference type="InterPro" id="IPR008978">
    <property type="entry name" value="HSP20-like_chaperone"/>
</dbReference>
<dbReference type="PANTHER" id="PTHR11102:SF160">
    <property type="entry name" value="ERAD-ASSOCIATED E3 UBIQUITIN-PROTEIN LIGASE COMPONENT HRD3"/>
    <property type="match status" value="1"/>
</dbReference>
<dbReference type="SUPFAM" id="SSF49764">
    <property type="entry name" value="HSP20-like chaperones"/>
    <property type="match status" value="1"/>
</dbReference>
<feature type="domain" description="CS" evidence="3">
    <location>
        <begin position="1"/>
        <end position="87"/>
    </location>
</feature>
<sequence length="348" mass="40463">MNFDYQFNSNDDFIIVTFPLNPKENIHVTFTKKTLKVTKNTGELLIGGSLYAKIVPEESNWKRIEETNSIIINLKKQENQQDWPILILNVDEKTEKIDPFSAFLLSEYFQNKQNFHKSLIFLKLSANANYLPSLIRLATIFEDENNEFEVDTNFEKSFELRKKAADLGDMESQKMVAKIYHEMPPQNYQLAAKYYHFVYEKGSKDVAFSLGCLYYEGGFGIDYDDEMAIKYFEESSSQGNSQAMYNLGILYFQGRGVEQNIEKSREFFEKAHKVNSNIEIPESIRKVLYPNNNNVQKETKIEKLVQLTKEITSSQEDNQDKSNLKYYIAGGIALSIIGILIYKKYRKK</sequence>
<evidence type="ECO:0000256" key="1">
    <source>
        <dbReference type="ARBA" id="ARBA00038101"/>
    </source>
</evidence>
<evidence type="ECO:0000259" key="3">
    <source>
        <dbReference type="PROSITE" id="PS51203"/>
    </source>
</evidence>
<protein>
    <submittedName>
        <fullName evidence="4">Sel1-repeat-containing protein ybeq</fullName>
    </submittedName>
</protein>
<name>A0A9Q0L6J3_ANAIG</name>
<dbReference type="AlphaFoldDB" id="A0A9Q0L6J3"/>
<evidence type="ECO:0000313" key="5">
    <source>
        <dbReference type="Proteomes" id="UP001149090"/>
    </source>
</evidence>
<dbReference type="InterPro" id="IPR007052">
    <property type="entry name" value="CS_dom"/>
</dbReference>
<dbReference type="OMA" id="CDITIKR"/>
<reference evidence="4" key="1">
    <citation type="submission" date="2022-10" db="EMBL/GenBank/DDBJ databases">
        <title>Novel sulphate-reducing endosymbionts in the free-living metamonad Anaeramoeba.</title>
        <authorList>
            <person name="Jerlstrom-Hultqvist J."/>
            <person name="Cepicka I."/>
            <person name="Gallot-Lavallee L."/>
            <person name="Salas-Leiva D."/>
            <person name="Curtis B.A."/>
            <person name="Zahonova K."/>
            <person name="Pipaliya S."/>
            <person name="Dacks J."/>
            <person name="Roger A.J."/>
        </authorList>
    </citation>
    <scope>NUCLEOTIDE SEQUENCE</scope>
    <source>
        <strain evidence="4">BMAN</strain>
    </source>
</reference>
<dbReference type="SMART" id="SM00671">
    <property type="entry name" value="SEL1"/>
    <property type="match status" value="5"/>
</dbReference>
<comment type="similarity">
    <text evidence="1">Belongs to the sel-1 family.</text>
</comment>
<dbReference type="EMBL" id="JAPDFW010000136">
    <property type="protein sequence ID" value="KAJ5066976.1"/>
    <property type="molecule type" value="Genomic_DNA"/>
</dbReference>
<dbReference type="InterPro" id="IPR050767">
    <property type="entry name" value="Sel1_AlgK"/>
</dbReference>
<dbReference type="Pfam" id="PF04969">
    <property type="entry name" value="CS"/>
    <property type="match status" value="1"/>
</dbReference>